<keyword evidence="10" id="KW-0175">Coiled coil</keyword>
<dbReference type="Proteomes" id="UP000260649">
    <property type="component" value="Unassembled WGS sequence"/>
</dbReference>
<organism evidence="12 13">
    <name type="scientific">Evtepia gabavorous</name>
    <dbReference type="NCBI Taxonomy" id="2211183"/>
    <lineage>
        <taxon>Bacteria</taxon>
        <taxon>Bacillati</taxon>
        <taxon>Bacillota</taxon>
        <taxon>Clostridia</taxon>
        <taxon>Eubacteriales</taxon>
        <taxon>Evtepia</taxon>
    </lineage>
</organism>
<evidence type="ECO:0000256" key="6">
    <source>
        <dbReference type="ARBA" id="ARBA00022840"/>
    </source>
</evidence>
<evidence type="ECO:0000259" key="11">
    <source>
        <dbReference type="Pfam" id="PF02463"/>
    </source>
</evidence>
<dbReference type="SUPFAM" id="SSF52540">
    <property type="entry name" value="P-loop containing nucleoside triphosphate hydrolases"/>
    <property type="match status" value="1"/>
</dbReference>
<protein>
    <recommendedName>
        <fullName evidence="3 9">DNA repair protein RecN</fullName>
    </recommendedName>
    <alternativeName>
        <fullName evidence="8 9">Recombination protein N</fullName>
    </alternativeName>
</protein>
<keyword evidence="4" id="KW-0547">Nucleotide-binding</keyword>
<dbReference type="FunFam" id="3.40.50.300:FF:000356">
    <property type="entry name" value="DNA repair protein RecN"/>
    <property type="match status" value="1"/>
</dbReference>
<comment type="function">
    <text evidence="1 9">May be involved in recombinational repair of damaged DNA.</text>
</comment>
<evidence type="ECO:0000256" key="3">
    <source>
        <dbReference type="ARBA" id="ARBA00021315"/>
    </source>
</evidence>
<evidence type="ECO:0000313" key="12">
    <source>
        <dbReference type="EMBL" id="RFT07821.1"/>
    </source>
</evidence>
<gene>
    <name evidence="12" type="primary">recN</name>
    <name evidence="12" type="ORF">DV520_01465</name>
</gene>
<evidence type="ECO:0000256" key="1">
    <source>
        <dbReference type="ARBA" id="ARBA00003618"/>
    </source>
</evidence>
<dbReference type="GO" id="GO:0005524">
    <property type="term" value="F:ATP binding"/>
    <property type="evidence" value="ECO:0007669"/>
    <property type="project" value="UniProtKB-KW"/>
</dbReference>
<evidence type="ECO:0000256" key="9">
    <source>
        <dbReference type="PIRNR" id="PIRNR003128"/>
    </source>
</evidence>
<evidence type="ECO:0000256" key="10">
    <source>
        <dbReference type="SAM" id="Coils"/>
    </source>
</evidence>
<comment type="caution">
    <text evidence="12">The sequence shown here is derived from an EMBL/GenBank/DDBJ whole genome shotgun (WGS) entry which is preliminary data.</text>
</comment>
<feature type="coiled-coil region" evidence="10">
    <location>
        <begin position="347"/>
        <end position="385"/>
    </location>
</feature>
<feature type="coiled-coil region" evidence="10">
    <location>
        <begin position="151"/>
        <end position="199"/>
    </location>
</feature>
<dbReference type="GO" id="GO:0006310">
    <property type="term" value="P:DNA recombination"/>
    <property type="evidence" value="ECO:0007669"/>
    <property type="project" value="InterPro"/>
</dbReference>
<dbReference type="PANTHER" id="PTHR11059:SF0">
    <property type="entry name" value="DNA REPAIR PROTEIN RECN"/>
    <property type="match status" value="1"/>
</dbReference>
<feature type="domain" description="RecF/RecN/SMC N-terminal" evidence="11">
    <location>
        <begin position="5"/>
        <end position="512"/>
    </location>
</feature>
<dbReference type="AlphaFoldDB" id="A0A3E2B791"/>
<dbReference type="OrthoDB" id="9806954at2"/>
<sequence>MLSLLHIENIALIDQADLSLGPGFNVLTGETGAGKSIIIDAISAVLGERTSRDLIRTGEKAALVTALFQSLPELPWFQENGIFPDANGELLISRKIQADGKNLCRVGGIPCTVVQLKALGSQLIDIHGQHDGQQLLDEACHLQYLDNFGGLHAALTSYQEAYEKLDTLRREIASLQMDEAEKARRLDILQFQIEELERAELRPGEEEELEARKTILRSADQLVAAVEGAYGAIFGDEDRDGAASLLAEAESSLAPVMDFSSELAQVSGIVADLRYTAEDAAERLRDLRSSLDFSPSELDAVESRLDQLHRLKKKYGASVQEMLSYLSRSRQELEQIEMADDTLLQLKKKRKEQLAKTRAQAEILSAQRRETAERLKARIEEELRQLDMPKVRFQVEFSQKPGKLGLDETGMDEVRFLMSANVGENLKPIAKVASGGELSRIMLALKNVLAENDQIMTLIFDEVDTGVSGRAAGKVAEKMSRLSQRCQVLCVTHLAQIAAMADSHYAVRKEEKEGRTFTNVETLDRQGRKEELARLTGGTHLSTAILEGAEELLREAEAFKNGR</sequence>
<evidence type="ECO:0000256" key="5">
    <source>
        <dbReference type="ARBA" id="ARBA00022763"/>
    </source>
</evidence>
<dbReference type="PIRSF" id="PIRSF003128">
    <property type="entry name" value="RecN"/>
    <property type="match status" value="1"/>
</dbReference>
<dbReference type="EMBL" id="QQRQ01000001">
    <property type="protein sequence ID" value="RFT07821.1"/>
    <property type="molecule type" value="Genomic_DNA"/>
</dbReference>
<dbReference type="Pfam" id="PF02463">
    <property type="entry name" value="SMC_N"/>
    <property type="match status" value="1"/>
</dbReference>
<dbReference type="GeneID" id="97994403"/>
<reference evidence="12 13" key="1">
    <citation type="submission" date="2018-07" db="EMBL/GenBank/DDBJ databases">
        <title>GABA Modulating Bacteria of the Human Gut Microbiota.</title>
        <authorList>
            <person name="Strandwitz P."/>
            <person name="Kim K.H."/>
            <person name="Terekhova D."/>
            <person name="Liu J.K."/>
            <person name="Sharma A."/>
            <person name="Levering J."/>
            <person name="Mcdonald D."/>
            <person name="Dietrich D."/>
            <person name="Ramadhar T.R."/>
            <person name="Lekbua A."/>
            <person name="Mroue N."/>
            <person name="Liston C."/>
            <person name="Stewart E.J."/>
            <person name="Dubin M.J."/>
            <person name="Zengler K."/>
            <person name="Knight R."/>
            <person name="Gilbert J.A."/>
            <person name="Clardy J."/>
            <person name="Lewis K."/>
        </authorList>
    </citation>
    <scope>NUCLEOTIDE SEQUENCE [LARGE SCALE GENOMIC DNA]</scope>
    <source>
        <strain evidence="12 13">KLE1738</strain>
    </source>
</reference>
<keyword evidence="7 9" id="KW-0234">DNA repair</keyword>
<keyword evidence="6" id="KW-0067">ATP-binding</keyword>
<evidence type="ECO:0000313" key="13">
    <source>
        <dbReference type="Proteomes" id="UP000260649"/>
    </source>
</evidence>
<comment type="similarity">
    <text evidence="2 9">Belongs to the RecN family.</text>
</comment>
<dbReference type="PANTHER" id="PTHR11059">
    <property type="entry name" value="DNA REPAIR PROTEIN RECN"/>
    <property type="match status" value="1"/>
</dbReference>
<dbReference type="NCBIfam" id="TIGR00634">
    <property type="entry name" value="recN"/>
    <property type="match status" value="1"/>
</dbReference>
<dbReference type="CDD" id="cd03241">
    <property type="entry name" value="ABC_RecN"/>
    <property type="match status" value="2"/>
</dbReference>
<dbReference type="FunFam" id="3.40.50.300:FF:000319">
    <property type="entry name" value="DNA repair protein RecN"/>
    <property type="match status" value="1"/>
</dbReference>
<dbReference type="InterPro" id="IPR003395">
    <property type="entry name" value="RecF/RecN/SMC_N"/>
</dbReference>
<accession>A0A3E2B791</accession>
<evidence type="ECO:0000256" key="4">
    <source>
        <dbReference type="ARBA" id="ARBA00022741"/>
    </source>
</evidence>
<dbReference type="InterPro" id="IPR004604">
    <property type="entry name" value="DNA_recomb/repair_RecN"/>
</dbReference>
<name>A0A3E2B791_9FIRM</name>
<dbReference type="RefSeq" id="WP_117141541.1">
    <property type="nucleotide sequence ID" value="NZ_CAKXKJ010000002.1"/>
</dbReference>
<keyword evidence="13" id="KW-1185">Reference proteome</keyword>
<dbReference type="GO" id="GO:0006281">
    <property type="term" value="P:DNA repair"/>
    <property type="evidence" value="ECO:0007669"/>
    <property type="project" value="UniProtKB-KW"/>
</dbReference>
<dbReference type="GO" id="GO:0009432">
    <property type="term" value="P:SOS response"/>
    <property type="evidence" value="ECO:0007669"/>
    <property type="project" value="TreeGrafter"/>
</dbReference>
<proteinExistence type="inferred from homology"/>
<dbReference type="Gene3D" id="3.40.50.300">
    <property type="entry name" value="P-loop containing nucleotide triphosphate hydrolases"/>
    <property type="match status" value="2"/>
</dbReference>
<evidence type="ECO:0000256" key="2">
    <source>
        <dbReference type="ARBA" id="ARBA00009441"/>
    </source>
</evidence>
<dbReference type="InterPro" id="IPR027417">
    <property type="entry name" value="P-loop_NTPase"/>
</dbReference>
<evidence type="ECO:0000256" key="8">
    <source>
        <dbReference type="ARBA" id="ARBA00033408"/>
    </source>
</evidence>
<evidence type="ECO:0000256" key="7">
    <source>
        <dbReference type="ARBA" id="ARBA00023204"/>
    </source>
</evidence>
<keyword evidence="5 9" id="KW-0227">DNA damage</keyword>
<dbReference type="GO" id="GO:0043590">
    <property type="term" value="C:bacterial nucleoid"/>
    <property type="evidence" value="ECO:0007669"/>
    <property type="project" value="TreeGrafter"/>
</dbReference>